<feature type="non-terminal residue" evidence="1">
    <location>
        <position position="72"/>
    </location>
</feature>
<dbReference type="Proteomes" id="UP000837857">
    <property type="component" value="Chromosome 10"/>
</dbReference>
<accession>A0ABN8HT58</accession>
<reference evidence="1" key="1">
    <citation type="submission" date="2022-03" db="EMBL/GenBank/DDBJ databases">
        <authorList>
            <person name="Martin H S."/>
        </authorList>
    </citation>
    <scope>NUCLEOTIDE SEQUENCE</scope>
</reference>
<organism evidence="1 2">
    <name type="scientific">Iphiclides podalirius</name>
    <name type="common">scarce swallowtail</name>
    <dbReference type="NCBI Taxonomy" id="110791"/>
    <lineage>
        <taxon>Eukaryota</taxon>
        <taxon>Metazoa</taxon>
        <taxon>Ecdysozoa</taxon>
        <taxon>Arthropoda</taxon>
        <taxon>Hexapoda</taxon>
        <taxon>Insecta</taxon>
        <taxon>Pterygota</taxon>
        <taxon>Neoptera</taxon>
        <taxon>Endopterygota</taxon>
        <taxon>Lepidoptera</taxon>
        <taxon>Glossata</taxon>
        <taxon>Ditrysia</taxon>
        <taxon>Papilionoidea</taxon>
        <taxon>Papilionidae</taxon>
        <taxon>Papilioninae</taxon>
        <taxon>Iphiclides</taxon>
    </lineage>
</organism>
<evidence type="ECO:0000313" key="1">
    <source>
        <dbReference type="EMBL" id="CAH2037742.1"/>
    </source>
</evidence>
<proteinExistence type="predicted"/>
<dbReference type="EMBL" id="OW152822">
    <property type="protein sequence ID" value="CAH2037742.1"/>
    <property type="molecule type" value="Genomic_DNA"/>
</dbReference>
<name>A0ABN8HT58_9NEOP</name>
<sequence>MLAALGSLKEVNAKNIKLMRVYTLPGRTATTETKLITRADLSSTMNQWENDNCQEVIHRPAIRKKGPRMTRP</sequence>
<keyword evidence="2" id="KW-1185">Reference proteome</keyword>
<protein>
    <submittedName>
        <fullName evidence="1">Uncharacterized protein</fullName>
    </submittedName>
</protein>
<evidence type="ECO:0000313" key="2">
    <source>
        <dbReference type="Proteomes" id="UP000837857"/>
    </source>
</evidence>
<gene>
    <name evidence="1" type="ORF">IPOD504_LOCUS1299</name>
</gene>